<sequence>SFILVKLLSLYSDFHNVGIACKVFDRVPNRSCTLWNQIIRGHLAAGNHRNSVELFIQMERSDVQPDGHTYTYVTNGCTKGGYWGLGGQIHGKILKGGICSDIYVCTSLVDFYVKCCAGAFGGVQNAKKLFDEMPEKNAVTWNTLLLGFFRQGDVDGARGVFNEMPWRNTVSWTTMIVGCAQNGRSKEALAFFRMMVLENIEFDQVTLVGVLSACAELGDLRLGKWVHSYVLQSFVNKTQLLISLQNSLIHMYASCGEINAAFDIFRSMKQRTTVSWTSMITAFAKHGYGDVAISMFQSMLQEGRSAKPDAITFLGVLCACSHSGYVEMGWHYFNSMVENWGIDPKIEHFGCMVDMLSRAGLLDDAHRVVKSMRLKPNDVIWGALLGGCRIHRSVKLASDVLLSDWFCQELQVDDRASGYFALLSNVYAGARKWHDVAAVRQKMINKPPGRSW</sequence>
<dbReference type="GO" id="GO:0009451">
    <property type="term" value="P:RNA modification"/>
    <property type="evidence" value="ECO:0007669"/>
    <property type="project" value="InterPro"/>
</dbReference>
<dbReference type="InterPro" id="IPR011990">
    <property type="entry name" value="TPR-like_helical_dom_sf"/>
</dbReference>
<accession>S8E9E8</accession>
<dbReference type="InterPro" id="IPR046960">
    <property type="entry name" value="PPR_At4g14850-like_plant"/>
</dbReference>
<dbReference type="NCBIfam" id="TIGR00756">
    <property type="entry name" value="PPR"/>
    <property type="match status" value="5"/>
</dbReference>
<dbReference type="Pfam" id="PF01535">
    <property type="entry name" value="PPR"/>
    <property type="match status" value="2"/>
</dbReference>
<feature type="repeat" description="PPR" evidence="2">
    <location>
        <begin position="31"/>
        <end position="65"/>
    </location>
</feature>
<dbReference type="EMBL" id="AUSU01000817">
    <property type="protein sequence ID" value="EPS72493.1"/>
    <property type="molecule type" value="Genomic_DNA"/>
</dbReference>
<comment type="caution">
    <text evidence="3">The sequence shown here is derived from an EMBL/GenBank/DDBJ whole genome shotgun (WGS) entry which is preliminary data.</text>
</comment>
<keyword evidence="1" id="KW-0677">Repeat</keyword>
<dbReference type="FunFam" id="1.25.40.10:FF:000090">
    <property type="entry name" value="Pentatricopeptide repeat-containing protein, chloroplastic"/>
    <property type="match status" value="1"/>
</dbReference>
<evidence type="ECO:0000256" key="1">
    <source>
        <dbReference type="ARBA" id="ARBA00022737"/>
    </source>
</evidence>
<feature type="non-terminal residue" evidence="3">
    <location>
        <position position="1"/>
    </location>
</feature>
<dbReference type="Pfam" id="PF12854">
    <property type="entry name" value="PPR_1"/>
    <property type="match status" value="1"/>
</dbReference>
<dbReference type="PANTHER" id="PTHR47926">
    <property type="entry name" value="PENTATRICOPEPTIDE REPEAT-CONTAINING PROTEIN"/>
    <property type="match status" value="1"/>
</dbReference>
<dbReference type="PANTHER" id="PTHR47926:SF526">
    <property type="entry name" value="PENTACOTRIPEPTIDE-REPEAT REGION OF PRORP DOMAIN-CONTAINING PROTEIN"/>
    <property type="match status" value="1"/>
</dbReference>
<gene>
    <name evidence="3" type="ORF">M569_02262</name>
</gene>
<evidence type="ECO:0000313" key="3">
    <source>
        <dbReference type="EMBL" id="EPS72493.1"/>
    </source>
</evidence>
<dbReference type="InterPro" id="IPR002885">
    <property type="entry name" value="PPR_rpt"/>
</dbReference>
<dbReference type="Gene3D" id="1.25.40.10">
    <property type="entry name" value="Tetratricopeptide repeat domain"/>
    <property type="match status" value="3"/>
</dbReference>
<protein>
    <recommendedName>
        <fullName evidence="5">Pentatricopeptide repeat-containing protein</fullName>
    </recommendedName>
</protein>
<dbReference type="GO" id="GO:0003723">
    <property type="term" value="F:RNA binding"/>
    <property type="evidence" value="ECO:0007669"/>
    <property type="project" value="InterPro"/>
</dbReference>
<keyword evidence="4" id="KW-1185">Reference proteome</keyword>
<dbReference type="InterPro" id="IPR046848">
    <property type="entry name" value="E_motif"/>
</dbReference>
<dbReference type="Pfam" id="PF20431">
    <property type="entry name" value="E_motif"/>
    <property type="match status" value="1"/>
</dbReference>
<dbReference type="OrthoDB" id="185373at2759"/>
<dbReference type="AlphaFoldDB" id="S8E9E8"/>
<dbReference type="PROSITE" id="PS51375">
    <property type="entry name" value="PPR"/>
    <property type="match status" value="4"/>
</dbReference>
<proteinExistence type="predicted"/>
<dbReference type="Pfam" id="PF13041">
    <property type="entry name" value="PPR_2"/>
    <property type="match status" value="3"/>
</dbReference>
<feature type="repeat" description="PPR" evidence="2">
    <location>
        <begin position="168"/>
        <end position="202"/>
    </location>
</feature>
<name>S8E9E8_9LAMI</name>
<feature type="repeat" description="PPR" evidence="2">
    <location>
        <begin position="272"/>
        <end position="306"/>
    </location>
</feature>
<feature type="non-terminal residue" evidence="3">
    <location>
        <position position="452"/>
    </location>
</feature>
<dbReference type="Proteomes" id="UP000015453">
    <property type="component" value="Unassembled WGS sequence"/>
</dbReference>
<organism evidence="3 4">
    <name type="scientific">Genlisea aurea</name>
    <dbReference type="NCBI Taxonomy" id="192259"/>
    <lineage>
        <taxon>Eukaryota</taxon>
        <taxon>Viridiplantae</taxon>
        <taxon>Streptophyta</taxon>
        <taxon>Embryophyta</taxon>
        <taxon>Tracheophyta</taxon>
        <taxon>Spermatophyta</taxon>
        <taxon>Magnoliopsida</taxon>
        <taxon>eudicotyledons</taxon>
        <taxon>Gunneridae</taxon>
        <taxon>Pentapetalae</taxon>
        <taxon>asterids</taxon>
        <taxon>lamiids</taxon>
        <taxon>Lamiales</taxon>
        <taxon>Lentibulariaceae</taxon>
        <taxon>Genlisea</taxon>
    </lineage>
</organism>
<feature type="repeat" description="PPR" evidence="2">
    <location>
        <begin position="137"/>
        <end position="167"/>
    </location>
</feature>
<reference evidence="3 4" key="1">
    <citation type="journal article" date="2013" name="BMC Genomics">
        <title>The miniature genome of a carnivorous plant Genlisea aurea contains a low number of genes and short non-coding sequences.</title>
        <authorList>
            <person name="Leushkin E.V."/>
            <person name="Sutormin R.A."/>
            <person name="Nabieva E.R."/>
            <person name="Penin A.A."/>
            <person name="Kondrashov A.S."/>
            <person name="Logacheva M.D."/>
        </authorList>
    </citation>
    <scope>NUCLEOTIDE SEQUENCE [LARGE SCALE GENOMIC DNA]</scope>
</reference>
<evidence type="ECO:0000313" key="4">
    <source>
        <dbReference type="Proteomes" id="UP000015453"/>
    </source>
</evidence>
<dbReference type="FunFam" id="1.25.40.10:FF:000348">
    <property type="entry name" value="Pentatricopeptide repeat-containing protein chloroplastic"/>
    <property type="match status" value="1"/>
</dbReference>
<evidence type="ECO:0000256" key="2">
    <source>
        <dbReference type="PROSITE-ProRule" id="PRU00708"/>
    </source>
</evidence>
<evidence type="ECO:0008006" key="5">
    <source>
        <dbReference type="Google" id="ProtNLM"/>
    </source>
</evidence>